<evidence type="ECO:0000313" key="3">
    <source>
        <dbReference type="Proteomes" id="UP000265703"/>
    </source>
</evidence>
<dbReference type="AlphaFoldDB" id="A0A397T7T7"/>
<organism evidence="2 3">
    <name type="scientific">Glomus cerebriforme</name>
    <dbReference type="NCBI Taxonomy" id="658196"/>
    <lineage>
        <taxon>Eukaryota</taxon>
        <taxon>Fungi</taxon>
        <taxon>Fungi incertae sedis</taxon>
        <taxon>Mucoromycota</taxon>
        <taxon>Glomeromycotina</taxon>
        <taxon>Glomeromycetes</taxon>
        <taxon>Glomerales</taxon>
        <taxon>Glomeraceae</taxon>
        <taxon>Glomus</taxon>
    </lineage>
</organism>
<feature type="transmembrane region" description="Helical" evidence="1">
    <location>
        <begin position="12"/>
        <end position="32"/>
    </location>
</feature>
<evidence type="ECO:0000313" key="2">
    <source>
        <dbReference type="EMBL" id="RIA92956.1"/>
    </source>
</evidence>
<sequence>MFVRDMFRNESWWFLIRLLIVIILALNIFEYIRNYLSRPDIITFESKEGAKFPGFVICPGFTNKPTQTTPQFSIMCGKTVQIAPDMLSESANFIDPKCSTLFMQENECLKFRPENIQDDFDQDSENRFNKTFMFFEIIPEIPSIEEIPLFYTISFDYYQNYDADYSLVDTNHLIEYDIFPINTGRLNIVEYSLFIRKIFGIKFVRPDISSLEIKTDIKVIPRSNEPPPTQFVILPKTPHFIRETHEDRNISTIINIYQEIYLI</sequence>
<dbReference type="EMBL" id="QKYT01000114">
    <property type="protein sequence ID" value="RIA92956.1"/>
    <property type="molecule type" value="Genomic_DNA"/>
</dbReference>
<evidence type="ECO:0000256" key="1">
    <source>
        <dbReference type="SAM" id="Phobius"/>
    </source>
</evidence>
<comment type="caution">
    <text evidence="2">The sequence shown here is derived from an EMBL/GenBank/DDBJ whole genome shotgun (WGS) entry which is preliminary data.</text>
</comment>
<keyword evidence="1" id="KW-1133">Transmembrane helix</keyword>
<dbReference type="Proteomes" id="UP000265703">
    <property type="component" value="Unassembled WGS sequence"/>
</dbReference>
<gene>
    <name evidence="2" type="ORF">C1645_820027</name>
</gene>
<keyword evidence="1" id="KW-0812">Transmembrane</keyword>
<proteinExistence type="predicted"/>
<keyword evidence="3" id="KW-1185">Reference proteome</keyword>
<keyword evidence="1" id="KW-0472">Membrane</keyword>
<name>A0A397T7T7_9GLOM</name>
<accession>A0A397T7T7</accession>
<reference evidence="2 3" key="1">
    <citation type="submission" date="2018-06" db="EMBL/GenBank/DDBJ databases">
        <title>Comparative genomics reveals the genomic features of Rhizophagus irregularis, R. cerebriforme, R. diaphanum and Gigaspora rosea, and their symbiotic lifestyle signature.</title>
        <authorList>
            <person name="Morin E."/>
            <person name="San Clemente H."/>
            <person name="Chen E.C.H."/>
            <person name="De La Providencia I."/>
            <person name="Hainaut M."/>
            <person name="Kuo A."/>
            <person name="Kohler A."/>
            <person name="Murat C."/>
            <person name="Tang N."/>
            <person name="Roy S."/>
            <person name="Loubradou J."/>
            <person name="Henrissat B."/>
            <person name="Grigoriev I.V."/>
            <person name="Corradi N."/>
            <person name="Roux C."/>
            <person name="Martin F.M."/>
        </authorList>
    </citation>
    <scope>NUCLEOTIDE SEQUENCE [LARGE SCALE GENOMIC DNA]</scope>
    <source>
        <strain evidence="2 3">DAOM 227022</strain>
    </source>
</reference>
<protein>
    <submittedName>
        <fullName evidence="2">Uncharacterized protein</fullName>
    </submittedName>
</protein>